<feature type="non-terminal residue" evidence="1">
    <location>
        <position position="64"/>
    </location>
</feature>
<gene>
    <name evidence="1" type="ORF">METZ01_LOCUS376224</name>
</gene>
<protein>
    <submittedName>
        <fullName evidence="1">Uncharacterized protein</fullName>
    </submittedName>
</protein>
<feature type="non-terminal residue" evidence="1">
    <location>
        <position position="1"/>
    </location>
</feature>
<proteinExistence type="predicted"/>
<accession>A0A382TMU0</accession>
<organism evidence="1">
    <name type="scientific">marine metagenome</name>
    <dbReference type="NCBI Taxonomy" id="408172"/>
    <lineage>
        <taxon>unclassified sequences</taxon>
        <taxon>metagenomes</taxon>
        <taxon>ecological metagenomes</taxon>
    </lineage>
</organism>
<reference evidence="1" key="1">
    <citation type="submission" date="2018-05" db="EMBL/GenBank/DDBJ databases">
        <authorList>
            <person name="Lanie J.A."/>
            <person name="Ng W.-L."/>
            <person name="Kazmierczak K.M."/>
            <person name="Andrzejewski T.M."/>
            <person name="Davidsen T.M."/>
            <person name="Wayne K.J."/>
            <person name="Tettelin H."/>
            <person name="Glass J.I."/>
            <person name="Rusch D."/>
            <person name="Podicherti R."/>
            <person name="Tsui H.-C.T."/>
            <person name="Winkler M.E."/>
        </authorList>
    </citation>
    <scope>NUCLEOTIDE SEQUENCE</scope>
</reference>
<dbReference type="AlphaFoldDB" id="A0A382TMU0"/>
<dbReference type="EMBL" id="UINC01137806">
    <property type="protein sequence ID" value="SVD23370.1"/>
    <property type="molecule type" value="Genomic_DNA"/>
</dbReference>
<name>A0A382TMU0_9ZZZZ</name>
<sequence length="64" mass="7671">LPRHQILQSDIDIPYKNVEDLFIEREKQNPGKIFLICPGKREDSFSFEIFMGKYRLVAKYLLRL</sequence>
<evidence type="ECO:0000313" key="1">
    <source>
        <dbReference type="EMBL" id="SVD23370.1"/>
    </source>
</evidence>